<dbReference type="InterPro" id="IPR042206">
    <property type="entry name" value="CRISPR-assoc_Cas1_C"/>
</dbReference>
<dbReference type="InterPro" id="IPR002729">
    <property type="entry name" value="CRISPR-assoc_Cas1"/>
</dbReference>
<evidence type="ECO:0000256" key="3">
    <source>
        <dbReference type="ARBA" id="ARBA00022759"/>
    </source>
</evidence>
<dbReference type="InterPro" id="IPR019851">
    <property type="entry name" value="CRISPR-assoc_Cas1_ECOLI"/>
</dbReference>
<evidence type="ECO:0000256" key="2">
    <source>
        <dbReference type="ARBA" id="ARBA00022723"/>
    </source>
</evidence>
<feature type="binding site" evidence="8">
    <location>
        <position position="211"/>
    </location>
    <ligand>
        <name>Mn(2+)</name>
        <dbReference type="ChEBI" id="CHEBI:29035"/>
    </ligand>
</feature>
<dbReference type="PANTHER" id="PTHR34353:SF3">
    <property type="entry name" value="CRISPR-ASSOCIATED ENDONUCLEASE CAS1"/>
    <property type="match status" value="1"/>
</dbReference>
<evidence type="ECO:0000313" key="9">
    <source>
        <dbReference type="EMBL" id="PMD05403.1"/>
    </source>
</evidence>
<evidence type="ECO:0000256" key="4">
    <source>
        <dbReference type="ARBA" id="ARBA00022801"/>
    </source>
</evidence>
<feature type="binding site" evidence="8">
    <location>
        <position position="224"/>
    </location>
    <ligand>
        <name>Mn(2+)</name>
        <dbReference type="ChEBI" id="CHEBI:29035"/>
    </ligand>
</feature>
<evidence type="ECO:0000256" key="6">
    <source>
        <dbReference type="ARBA" id="ARBA00023118"/>
    </source>
</evidence>
<dbReference type="Pfam" id="PF01867">
    <property type="entry name" value="Cas_Cas1"/>
    <property type="match status" value="2"/>
</dbReference>
<dbReference type="GO" id="GO:0004520">
    <property type="term" value="F:DNA endonuclease activity"/>
    <property type="evidence" value="ECO:0007669"/>
    <property type="project" value="InterPro"/>
</dbReference>
<gene>
    <name evidence="9" type="primary">cas1e</name>
    <name evidence="8" type="synonym">cas1</name>
    <name evidence="9" type="ORF">CJ199_05130</name>
</gene>
<keyword evidence="1 8" id="KW-0540">Nuclease</keyword>
<dbReference type="GO" id="GO:0043571">
    <property type="term" value="P:maintenance of CRISPR repeat elements"/>
    <property type="evidence" value="ECO:0007669"/>
    <property type="project" value="UniProtKB-UniRule"/>
</dbReference>
<proteinExistence type="inferred from homology"/>
<sequence>MAGVVPPAVKELGRVRDRLSFVYVERCVLHRDSNAVTATDQQGTVHIPAAMVGALLIGPGVRASHAAVALLGSCGVTVAWIGEGAVRCYATGRPLARSSRMLEAQARAFSNQSERLRVARQMYELRFPGEDVSGLTMQQLRGREGARVRALYRQESARTGVEWDRRDFDPTAFDAGDDINRALSAANACLYGTVTAVINALGMTPGLGFVHVGNTQSFTYDVADLVKAETSIPAAFDAVALADGQPDRTVRALLRDRLVRAGVMDRLVKTLQLLFLEASEVEDEPEYFYNDELSLWSGRGEQRLPSGENHWERFS</sequence>
<keyword evidence="4 8" id="KW-0378">Hydrolase</keyword>
<dbReference type="GO" id="GO:0016787">
    <property type="term" value="F:hydrolase activity"/>
    <property type="evidence" value="ECO:0007669"/>
    <property type="project" value="UniProtKB-KW"/>
</dbReference>
<evidence type="ECO:0000313" key="10">
    <source>
        <dbReference type="Proteomes" id="UP000235598"/>
    </source>
</evidence>
<evidence type="ECO:0000256" key="1">
    <source>
        <dbReference type="ARBA" id="ARBA00022722"/>
    </source>
</evidence>
<keyword evidence="7 8" id="KW-0238">DNA-binding</keyword>
<keyword evidence="3 8" id="KW-0255">Endonuclease</keyword>
<dbReference type="GO" id="GO:0051607">
    <property type="term" value="P:defense response to virus"/>
    <property type="evidence" value="ECO:0007669"/>
    <property type="project" value="UniProtKB-UniRule"/>
</dbReference>
<feature type="binding site" evidence="8">
    <location>
        <position position="144"/>
    </location>
    <ligand>
        <name>Mn(2+)</name>
        <dbReference type="ChEBI" id="CHEBI:29035"/>
    </ligand>
</feature>
<protein>
    <recommendedName>
        <fullName evidence="8">CRISPR-associated endonuclease Cas1</fullName>
        <ecNumber evidence="8">3.1.-.-</ecNumber>
    </recommendedName>
</protein>
<keyword evidence="2 8" id="KW-0479">Metal-binding</keyword>
<dbReference type="GO" id="GO:0003677">
    <property type="term" value="F:DNA binding"/>
    <property type="evidence" value="ECO:0007669"/>
    <property type="project" value="UniProtKB-KW"/>
</dbReference>
<accession>A0A2N6VN02</accession>
<comment type="subunit">
    <text evidence="8">Homodimer, forms a heterotetramer with a Cas2 homodimer.</text>
</comment>
<name>A0A2N6VN02_9MICO</name>
<dbReference type="InterPro" id="IPR042211">
    <property type="entry name" value="CRISPR-assoc_Cas1_N"/>
</dbReference>
<keyword evidence="8" id="KW-0464">Manganese</keyword>
<dbReference type="GO" id="GO:0046872">
    <property type="term" value="F:metal ion binding"/>
    <property type="evidence" value="ECO:0007669"/>
    <property type="project" value="UniProtKB-UniRule"/>
</dbReference>
<comment type="caution">
    <text evidence="9">The sequence shown here is derived from an EMBL/GenBank/DDBJ whole genome shotgun (WGS) entry which is preliminary data.</text>
</comment>
<reference evidence="9 10" key="1">
    <citation type="submission" date="2017-09" db="EMBL/GenBank/DDBJ databases">
        <title>Bacterial strain isolated from the female urinary microbiota.</title>
        <authorList>
            <person name="Thomas-White K."/>
            <person name="Kumar N."/>
            <person name="Forster S."/>
            <person name="Putonti C."/>
            <person name="Lawley T."/>
            <person name="Wolfe A.J."/>
        </authorList>
    </citation>
    <scope>NUCLEOTIDE SEQUENCE [LARGE SCALE GENOMIC DNA]</scope>
    <source>
        <strain evidence="9 10">UMB1301</strain>
    </source>
</reference>
<comment type="cofactor">
    <cofactor evidence="8">
        <name>Mg(2+)</name>
        <dbReference type="ChEBI" id="CHEBI:18420"/>
    </cofactor>
    <cofactor evidence="8">
        <name>Mn(2+)</name>
        <dbReference type="ChEBI" id="CHEBI:29035"/>
    </cofactor>
</comment>
<dbReference type="Proteomes" id="UP000235598">
    <property type="component" value="Unassembled WGS sequence"/>
</dbReference>
<comment type="similarity">
    <text evidence="8">Belongs to the CRISPR-associated endonuclease Cas1 family.</text>
</comment>
<evidence type="ECO:0000256" key="5">
    <source>
        <dbReference type="ARBA" id="ARBA00022842"/>
    </source>
</evidence>
<dbReference type="NCBIfam" id="TIGR03638">
    <property type="entry name" value="cas1_ECOLI"/>
    <property type="match status" value="1"/>
</dbReference>
<dbReference type="EMBL" id="PNHK01000002">
    <property type="protein sequence ID" value="PMD05403.1"/>
    <property type="molecule type" value="Genomic_DNA"/>
</dbReference>
<dbReference type="AlphaFoldDB" id="A0A2N6VN02"/>
<keyword evidence="6 8" id="KW-0051">Antiviral defense</keyword>
<organism evidence="9 10">
    <name type="scientific">Brevibacterium paucivorans</name>
    <dbReference type="NCBI Taxonomy" id="170994"/>
    <lineage>
        <taxon>Bacteria</taxon>
        <taxon>Bacillati</taxon>
        <taxon>Actinomycetota</taxon>
        <taxon>Actinomycetes</taxon>
        <taxon>Micrococcales</taxon>
        <taxon>Brevibacteriaceae</taxon>
        <taxon>Brevibacterium</taxon>
    </lineage>
</organism>
<dbReference type="OrthoDB" id="9777847at2"/>
<evidence type="ECO:0000256" key="7">
    <source>
        <dbReference type="ARBA" id="ARBA00023125"/>
    </source>
</evidence>
<dbReference type="RefSeq" id="WP_102238437.1">
    <property type="nucleotide sequence ID" value="NZ_PNHK01000002.1"/>
</dbReference>
<evidence type="ECO:0000256" key="8">
    <source>
        <dbReference type="HAMAP-Rule" id="MF_01470"/>
    </source>
</evidence>
<dbReference type="Gene3D" id="1.20.120.920">
    <property type="entry name" value="CRISPR-associated endonuclease Cas1, C-terminal domain"/>
    <property type="match status" value="1"/>
</dbReference>
<dbReference type="HAMAP" id="MF_01470">
    <property type="entry name" value="Cas1"/>
    <property type="match status" value="1"/>
</dbReference>
<dbReference type="InterPro" id="IPR050646">
    <property type="entry name" value="Cas1"/>
</dbReference>
<dbReference type="PANTHER" id="PTHR34353">
    <property type="entry name" value="CRISPR-ASSOCIATED ENDONUCLEASE CAS1 1"/>
    <property type="match status" value="1"/>
</dbReference>
<dbReference type="EC" id="3.1.-.-" evidence="8"/>
<keyword evidence="5 8" id="KW-0460">Magnesium</keyword>
<dbReference type="Gene3D" id="3.100.10.20">
    <property type="entry name" value="CRISPR-associated endonuclease Cas1, N-terminal domain"/>
    <property type="match status" value="1"/>
</dbReference>
<comment type="function">
    <text evidence="8">CRISPR (clustered regularly interspaced short palindromic repeat), is an adaptive immune system that provides protection against mobile genetic elements (viruses, transposable elements and conjugative plasmids). CRISPR clusters contain spacers, sequences complementary to antecedent mobile elements, and target invading nucleic acids. CRISPR clusters are transcribed and processed into CRISPR RNA (crRNA). Acts as a dsDNA endonuclease. Involved in the integration of spacer DNA into the CRISPR cassette.</text>
</comment>